<dbReference type="Gene3D" id="3.20.20.140">
    <property type="entry name" value="Metal-dependent hydrolases"/>
    <property type="match status" value="1"/>
</dbReference>
<dbReference type="InterPro" id="IPR032466">
    <property type="entry name" value="Metal_Hydrolase"/>
</dbReference>
<dbReference type="RefSeq" id="WP_099476536.1">
    <property type="nucleotide sequence ID" value="NZ_CP016809.1"/>
</dbReference>
<organism evidence="2">
    <name type="scientific">Paenibacillus ihbetae</name>
    <dbReference type="NCBI Taxonomy" id="1870820"/>
    <lineage>
        <taxon>Bacteria</taxon>
        <taxon>Bacillati</taxon>
        <taxon>Bacillota</taxon>
        <taxon>Bacilli</taxon>
        <taxon>Bacillales</taxon>
        <taxon>Paenibacillaceae</taxon>
        <taxon>Paenibacillus</taxon>
    </lineage>
</organism>
<dbReference type="KEGG" id="pib:BBD41_01970"/>
<sequence length="541" mass="59739">MKPVLFMNGKLWMPQSPTAADAVFVEDGVIRAIGSAADLRLQLAGKDYRMVDWEGAWVLPGLVDAHMHLGMHGLKLGMLDFTEVTSKEEMLDMLRKRAAATPPGDWILGLNWNENSFPGGTVLHRLELDEISTDHPIFLTRTCFHAYLGNSAAFRKAGIPEGAPDPESGAFGRDPSGQLNGWIYENASIPFFDVQPQPEPAALKHALHEACRDALRLGLTAAHTEDLRLLGSADDMLRIHRELREQGLHFRTHQLMYHAFLAEIEDLQLKAGSGDEWNRIGAIKLFVDGAVGGRTALLMDPYDDAPHTRGLAMHSPEELAHIVRSARRLGYPVAFHAIGDAAAERMAEVLEANPLPMNAKLPDRFIHAQIVQPPTVERMMKLRLAVDLQPRFVASDFPWVLERVGSNRTNYLYAWKKWLQSGLPCSGGSDAPIEPLDPFLGIHAAVTRRKPGERHEGYIPEEKLSVTEAVELFTMGSAAAAGEAGERGSIEVGKYADFTVVDRSVHDGMDPDDLLKIKVRMTVVNGEIGYMADSLSYLRGE</sequence>
<dbReference type="InterPro" id="IPR011059">
    <property type="entry name" value="Metal-dep_hydrolase_composite"/>
</dbReference>
<reference evidence="2" key="1">
    <citation type="submission" date="2016-08" db="EMBL/GenBank/DDBJ databases">
        <title>Complete Genome Seqeunce of Paenibacillus sp. nov. IHBB 9852 from high altitute lake of Indian trans-Himalayas.</title>
        <authorList>
            <person name="Kiran S."/>
            <person name="Swarnkar M.K."/>
            <person name="Rana A."/>
            <person name="Tewari R."/>
            <person name="Gulati A."/>
        </authorList>
    </citation>
    <scope>NUCLEOTIDE SEQUENCE [LARGE SCALE GENOMIC DNA]</scope>
    <source>
        <strain evidence="2">IHBB 9852</strain>
    </source>
</reference>
<proteinExistence type="predicted"/>
<dbReference type="Gene3D" id="2.30.40.10">
    <property type="entry name" value="Urease, subunit C, domain 1"/>
    <property type="match status" value="1"/>
</dbReference>
<dbReference type="CDD" id="cd01300">
    <property type="entry name" value="YtcJ_like"/>
    <property type="match status" value="1"/>
</dbReference>
<dbReference type="EMBL" id="CP016809">
    <property type="protein sequence ID" value="ANY71443.1"/>
    <property type="molecule type" value="Genomic_DNA"/>
</dbReference>
<dbReference type="SUPFAM" id="SSF51556">
    <property type="entry name" value="Metallo-dependent hydrolases"/>
    <property type="match status" value="1"/>
</dbReference>
<name>A0A1B2DUQ8_9BACL</name>
<dbReference type="AlphaFoldDB" id="A0A1B2DUQ8"/>
<dbReference type="GO" id="GO:0016810">
    <property type="term" value="F:hydrolase activity, acting on carbon-nitrogen (but not peptide) bonds"/>
    <property type="evidence" value="ECO:0007669"/>
    <property type="project" value="InterPro"/>
</dbReference>
<dbReference type="Gene3D" id="3.10.310.70">
    <property type="match status" value="1"/>
</dbReference>
<dbReference type="Pfam" id="PF07969">
    <property type="entry name" value="Amidohydro_3"/>
    <property type="match status" value="1"/>
</dbReference>
<evidence type="ECO:0000259" key="1">
    <source>
        <dbReference type="Pfam" id="PF07969"/>
    </source>
</evidence>
<dbReference type="InterPro" id="IPR013108">
    <property type="entry name" value="Amidohydro_3"/>
</dbReference>
<dbReference type="InterPro" id="IPR033932">
    <property type="entry name" value="YtcJ-like"/>
</dbReference>
<gene>
    <name evidence="2" type="ORF">BBD41_01970</name>
</gene>
<protein>
    <submittedName>
        <fullName evidence="2">Hydrolase</fullName>
    </submittedName>
</protein>
<accession>A0A1B2DUQ8</accession>
<evidence type="ECO:0000313" key="2">
    <source>
        <dbReference type="EMBL" id="ANY71443.1"/>
    </source>
</evidence>
<dbReference type="SUPFAM" id="SSF51338">
    <property type="entry name" value="Composite domain of metallo-dependent hydrolases"/>
    <property type="match status" value="1"/>
</dbReference>
<dbReference type="PANTHER" id="PTHR22642:SF2">
    <property type="entry name" value="PROTEIN LONG AFTER FAR-RED 3"/>
    <property type="match status" value="1"/>
</dbReference>
<dbReference type="PANTHER" id="PTHR22642">
    <property type="entry name" value="IMIDAZOLONEPROPIONASE"/>
    <property type="match status" value="1"/>
</dbReference>
<keyword evidence="2" id="KW-0378">Hydrolase</keyword>
<feature type="domain" description="Amidohydrolase 3" evidence="1">
    <location>
        <begin position="50"/>
        <end position="528"/>
    </location>
</feature>